<sequence>MSKQQRSKTIIIRLTQKERELAEVKAQETGLSLSELFRASTLKQQLPRKVTYIAADTYRELAKISINLNQLTLAANAAIKLRQTPPANPKLLENLEILLKQVRRELVEIDVIADLEDGDDWETNQR</sequence>
<dbReference type="InterPro" id="IPR053842">
    <property type="entry name" value="NikA-like"/>
</dbReference>
<dbReference type="Proteomes" id="UP001576784">
    <property type="component" value="Unassembled WGS sequence"/>
</dbReference>
<evidence type="ECO:0000313" key="1">
    <source>
        <dbReference type="EMBL" id="MFB2895153.1"/>
    </source>
</evidence>
<name>A0ABV4XTU3_9CYAN</name>
<organism evidence="1 2">
    <name type="scientific">Floridaenema flaviceps BLCC-F50</name>
    <dbReference type="NCBI Taxonomy" id="3153642"/>
    <lineage>
        <taxon>Bacteria</taxon>
        <taxon>Bacillati</taxon>
        <taxon>Cyanobacteriota</taxon>
        <taxon>Cyanophyceae</taxon>
        <taxon>Oscillatoriophycideae</taxon>
        <taxon>Aerosakkonematales</taxon>
        <taxon>Aerosakkonemataceae</taxon>
        <taxon>Floridanema</taxon>
        <taxon>Floridanema flaviceps</taxon>
    </lineage>
</organism>
<comment type="caution">
    <text evidence="1">The sequence shown here is derived from an EMBL/GenBank/DDBJ whole genome shotgun (WGS) entry which is preliminary data.</text>
</comment>
<dbReference type="EMBL" id="JBHFNR010000145">
    <property type="protein sequence ID" value="MFB2895153.1"/>
    <property type="molecule type" value="Genomic_DNA"/>
</dbReference>
<dbReference type="RefSeq" id="WP_413264788.1">
    <property type="nucleotide sequence ID" value="NZ_JBHFNR010000145.1"/>
</dbReference>
<protein>
    <recommendedName>
        <fullName evidence="3">Mobilization protein</fullName>
    </recommendedName>
</protein>
<evidence type="ECO:0008006" key="3">
    <source>
        <dbReference type="Google" id="ProtNLM"/>
    </source>
</evidence>
<dbReference type="Pfam" id="PF21983">
    <property type="entry name" value="NikA-like"/>
    <property type="match status" value="1"/>
</dbReference>
<keyword evidence="2" id="KW-1185">Reference proteome</keyword>
<gene>
    <name evidence="1" type="ORF">ACE1CI_19775</name>
</gene>
<proteinExistence type="predicted"/>
<evidence type="ECO:0000313" key="2">
    <source>
        <dbReference type="Proteomes" id="UP001576784"/>
    </source>
</evidence>
<reference evidence="1 2" key="1">
    <citation type="submission" date="2024-09" db="EMBL/GenBank/DDBJ databases">
        <title>Floridaenema gen nov. (Aerosakkonemataceae, Aerosakkonematales ord. nov., Cyanobacteria) from benthic tropical and subtropical fresh waters, with the description of four new species.</title>
        <authorList>
            <person name="Moretto J.A."/>
            <person name="Berthold D.E."/>
            <person name="Lefler F.W."/>
            <person name="Huang I.-S."/>
            <person name="Laughinghouse H. IV."/>
        </authorList>
    </citation>
    <scope>NUCLEOTIDE SEQUENCE [LARGE SCALE GENOMIC DNA]</scope>
    <source>
        <strain evidence="1 2">BLCC-F50</strain>
    </source>
</reference>
<accession>A0ABV4XTU3</accession>